<dbReference type="SUPFAM" id="SSF53474">
    <property type="entry name" value="alpha/beta-Hydrolases"/>
    <property type="match status" value="1"/>
</dbReference>
<dbReference type="InterPro" id="IPR039448">
    <property type="entry name" value="Beta_helix"/>
</dbReference>
<dbReference type="InterPro" id="IPR026341">
    <property type="entry name" value="T9SS_type_B"/>
</dbReference>
<evidence type="ECO:0000313" key="8">
    <source>
        <dbReference type="EMBL" id="MEN7550717.1"/>
    </source>
</evidence>
<dbReference type="PANTHER" id="PTHR46182">
    <property type="entry name" value="FI19480P1"/>
    <property type="match status" value="1"/>
</dbReference>
<dbReference type="Pfam" id="PF13229">
    <property type="entry name" value="Beta_helix"/>
    <property type="match status" value="1"/>
</dbReference>
<dbReference type="Pfam" id="PF22352">
    <property type="entry name" value="K319L-like_PKD"/>
    <property type="match status" value="13"/>
</dbReference>
<comment type="caution">
    <text evidence="8">The sequence shown here is derived from an EMBL/GenBank/DDBJ whole genome shotgun (WGS) entry which is preliminary data.</text>
</comment>
<evidence type="ECO:0000256" key="2">
    <source>
        <dbReference type="ARBA" id="ARBA00022692"/>
    </source>
</evidence>
<feature type="domain" description="PKD" evidence="7">
    <location>
        <begin position="1203"/>
        <end position="1274"/>
    </location>
</feature>
<dbReference type="InterPro" id="IPR035986">
    <property type="entry name" value="PKD_dom_sf"/>
</dbReference>
<dbReference type="Pfam" id="PF02230">
    <property type="entry name" value="Abhydrolase_2"/>
    <property type="match status" value="1"/>
</dbReference>
<dbReference type="Gene3D" id="2.160.20.10">
    <property type="entry name" value="Single-stranded right-handed beta-helix, Pectin lyase-like"/>
    <property type="match status" value="1"/>
</dbReference>
<evidence type="ECO:0000256" key="4">
    <source>
        <dbReference type="ARBA" id="ARBA00023136"/>
    </source>
</evidence>
<evidence type="ECO:0000256" key="3">
    <source>
        <dbReference type="ARBA" id="ARBA00022989"/>
    </source>
</evidence>
<dbReference type="NCBIfam" id="NF041518">
    <property type="entry name" value="choice_anch_Q"/>
    <property type="match status" value="1"/>
</dbReference>
<reference evidence="8 9" key="1">
    <citation type="submission" date="2024-04" db="EMBL/GenBank/DDBJ databases">
        <title>Novel genus in family Flammeovirgaceae.</title>
        <authorList>
            <person name="Nguyen T.H."/>
            <person name="Vuong T.Q."/>
            <person name="Le H."/>
            <person name="Kim S.-G."/>
        </authorList>
    </citation>
    <scope>NUCLEOTIDE SEQUENCE [LARGE SCALE GENOMIC DNA]</scope>
    <source>
        <strain evidence="8 9">JCM 23209</strain>
    </source>
</reference>
<feature type="chain" id="PRO_5043802073" evidence="6">
    <location>
        <begin position="25"/>
        <end position="2031"/>
    </location>
</feature>
<dbReference type="InterPro" id="IPR006626">
    <property type="entry name" value="PbH1"/>
</dbReference>
<feature type="domain" description="PKD" evidence="7">
    <location>
        <begin position="1108"/>
        <end position="1179"/>
    </location>
</feature>
<dbReference type="PROSITE" id="PS50093">
    <property type="entry name" value="PKD"/>
    <property type="match status" value="5"/>
</dbReference>
<keyword evidence="2" id="KW-0812">Transmembrane</keyword>
<dbReference type="CDD" id="cd00146">
    <property type="entry name" value="PKD"/>
    <property type="match status" value="10"/>
</dbReference>
<keyword evidence="3" id="KW-1133">Transmembrane helix</keyword>
<evidence type="ECO:0000313" key="9">
    <source>
        <dbReference type="Proteomes" id="UP001403385"/>
    </source>
</evidence>
<dbReference type="SUPFAM" id="SSF49299">
    <property type="entry name" value="PKD domain"/>
    <property type="match status" value="13"/>
</dbReference>
<evidence type="ECO:0000256" key="1">
    <source>
        <dbReference type="ARBA" id="ARBA00004370"/>
    </source>
</evidence>
<accession>A0AAW9SB94</accession>
<feature type="domain" description="PKD" evidence="7">
    <location>
        <begin position="1298"/>
        <end position="1369"/>
    </location>
</feature>
<evidence type="ECO:0000256" key="5">
    <source>
        <dbReference type="ARBA" id="ARBA00023180"/>
    </source>
</evidence>
<protein>
    <submittedName>
        <fullName evidence="8">PKD domain-containing protein</fullName>
    </submittedName>
</protein>
<dbReference type="PANTHER" id="PTHR46182:SF2">
    <property type="entry name" value="FI19480P1"/>
    <property type="match status" value="1"/>
</dbReference>
<dbReference type="FunFam" id="2.60.40.10:FF:000257">
    <property type="entry name" value="Dyslexia-associated protein KIAA0319-like"/>
    <property type="match status" value="1"/>
</dbReference>
<dbReference type="InterPro" id="IPR029865">
    <property type="entry name" value="KIAA0319-like"/>
</dbReference>
<dbReference type="Pfam" id="PF13585">
    <property type="entry name" value="CHU_C"/>
    <property type="match status" value="1"/>
</dbReference>
<keyword evidence="6" id="KW-0732">Signal</keyword>
<evidence type="ECO:0000259" key="7">
    <source>
        <dbReference type="PROSITE" id="PS50093"/>
    </source>
</evidence>
<organism evidence="8 9">
    <name type="scientific">Rapidithrix thailandica</name>
    <dbReference type="NCBI Taxonomy" id="413964"/>
    <lineage>
        <taxon>Bacteria</taxon>
        <taxon>Pseudomonadati</taxon>
        <taxon>Bacteroidota</taxon>
        <taxon>Cytophagia</taxon>
        <taxon>Cytophagales</taxon>
        <taxon>Flammeovirgaceae</taxon>
        <taxon>Rapidithrix</taxon>
    </lineage>
</organism>
<gene>
    <name evidence="8" type="ORF">AAG747_22545</name>
</gene>
<dbReference type="InterPro" id="IPR000601">
    <property type="entry name" value="PKD_dom"/>
</dbReference>
<dbReference type="Gene3D" id="3.40.50.1820">
    <property type="entry name" value="alpha/beta hydrolase"/>
    <property type="match status" value="1"/>
</dbReference>
<dbReference type="SUPFAM" id="SSF51126">
    <property type="entry name" value="Pectin lyase-like"/>
    <property type="match status" value="1"/>
</dbReference>
<keyword evidence="9" id="KW-1185">Reference proteome</keyword>
<dbReference type="NCBIfam" id="TIGR04131">
    <property type="entry name" value="Bac_Flav_CTERM"/>
    <property type="match status" value="1"/>
</dbReference>
<dbReference type="Gene3D" id="2.60.40.10">
    <property type="entry name" value="Immunoglobulins"/>
    <property type="match status" value="13"/>
</dbReference>
<sequence length="2031" mass="217936">MKSTYNYLYFTIFFLFSSFLSAVAQMNIQRTATTNIPYLEHLPEDYQTPAAQGKKYPILFFLHGTGERGDGTDAMVDKVAANGTPKHIQNGHTMTFTVNGETHSFIVISPQLLYGHGNWPSGYIDEVVQFTLSKYRVDESRIYLTGLSLGGAGVWRYGAEHADVFAAIVPVCGAQSPITSYARNIANNELPVWTFHGEADNTIPASHSINWVNLINSQNPAPDPNAKITLYPGVGHNSWVRAQDPFHTYHSPNMYEWMLTYTKGGSDPPANQPPVAQAGTDQTITLPTNSISLNGSASSDPDGSLTAFAWTKLSGPASITFENQNTATPTLKNLEQGVYLIQLIITDNQGATASDEVQIIVNGASNQAPIAKAGDDFEIELPKAAIKLDGSASFDPDGSLQSYQWQYISGPEEPVIDTPGQASTFVSGFKEGIYVFRLTVQDDQGKTAEDEIRMTVKPEPANPDDCNCTYTIPEGTHNIDGDALNLQPGAVICLKGGVNYGYLRFLNLKGTEANPILIKNCNGQALVTNNKTSAYNLKFLYCKHFRLTGTGNSSVEYGIKLAGSKSQGITLDLFTTNFEVDHIEIHDIGFAGIMAKTDPNCNRNSGRDDFTMYDINIHHNYIHDTEGEGMYIGNSFYANGMPSACGRLYPHSIIGAKIHHNIVKNTGWDGIQVGSVIEGGEIYNNVVENYGYKNNATHGNGIQLGEGTGGLCYNNLIKNGLNSGIHVLGYGNNVVFNNIILDSKTFGIFCDSRQPATPGDGFKFFNNTIINTGSDGMRIYAVDDNLTNLVKNNIIINPGTYDEYENDPSWKKGVDAYVRRLKLDQPNLIVSDNYFSRTPGELKFVNVADENFHLLPESPAVNKGVDVSDYGVLFDKDEVSRPVNGKYDIGAYEYIASNANQLPRAKAGKDQSLKLPANETQLDGSASYDPDGSIQTYLWETVSGPGGEILQNTNQARATVSNLVEGVYVFKLTVTDDQGDQASDEVTVTVHKNLAPIARAGADKSISLPTNSVSLDGSASSDPDGSITAFAWSKIAGPASFTIQNGNTSKPTITSLTEGIYTFQLTVTDDDGVTATDQVKITVNPEPVNQAPIARAGADKSISLPTNSVSLDGSASSDPDGSITAFAWNKIAGPASFTIQNGNTSKPTITSLVEGIYTFQLTVTDNKGAKATDQVKVTVNAAPNQAPIAKAGNDKSITLPTNSVSLDGSASSDPDGSITAFAWNKIAGPASFTIQNGNTSKPTIASLTEGIYTFQLTVTDNKGAKATDQVKVTVNAAPNQAPVAKAGADKSITLPTNSVSLDGSASSDPDGSITAFAWSKIAGPASFTIQNGNTSKPTITSLTEGVYTFQLTVTDNKGAKATDQIKITVNPEPVNQAPIAKAGNDKSITLPTNSVSLDGSASSDPDGSIAAFAWNKITGPASFTIQNGNTSKPTITSLTEGIYTFQLTVTDNKGAKATDQVKVTVNAAPNQAPIAKAGNDKSITLPTNSVSLDGSASSDPDGSITAFAWSKITGPASFTIQNGNTSKPTITSLTEGIYTFQLTVTDNKGAKATDQVKVTVNAAPNQAPIAKAGNDKSITLPTNSVSLDGSASSDPDGSITAFAWNKITGPASFTIQNGNTSKPTIINLVEGVYTFQLTVTDNKGATARDDIRVIVLPEENQAPIALAGEDIVLILPDNSTNLDGSASTDLDGQIVSYQWEKIGGPQQGNLTNKYQAIATLSNLVEGQYRYRLTVTDNDGAKDQAEINVEVKPATNQKPIAIAGEDVITKMPQNSMILDGSASYDPDGQITSFFWEQLHGPIASKKGEHTAKLILENLTPGVYTFKLTVTDNRGDTGSDQVEVRVIQEENQLPIALAGNDTIVFSRFNEVTLDGSRSYDPDGTIKFYYWKLIEHTSKFKNFQSKNAKVTLKNLPLGSYVFELTVKDNRGASARDEIQVVVTEHVQLTVNIPKFFTPNGDGKNDTWQIKNLQILGKVKIEIFNRVGKSVYSTENYKNDWDANYQGKRLSNGDYYYVMTGEDGKVYTGGIRIIH</sequence>
<name>A0AAW9SB94_9BACT</name>
<proteinExistence type="predicted"/>
<dbReference type="RefSeq" id="WP_346823499.1">
    <property type="nucleotide sequence ID" value="NZ_JBDKWZ010000016.1"/>
</dbReference>
<dbReference type="InterPro" id="IPR022409">
    <property type="entry name" value="PKD/Chitinase_dom"/>
</dbReference>
<evidence type="ECO:0000256" key="6">
    <source>
        <dbReference type="SAM" id="SignalP"/>
    </source>
</evidence>
<dbReference type="InterPro" id="IPR029058">
    <property type="entry name" value="AB_hydrolase_fold"/>
</dbReference>
<feature type="domain" description="PKD" evidence="7">
    <location>
        <begin position="1394"/>
        <end position="1465"/>
    </location>
</feature>
<dbReference type="InterPro" id="IPR012334">
    <property type="entry name" value="Pectin_lyas_fold"/>
</dbReference>
<dbReference type="FunFam" id="2.60.40.10:FF:000061">
    <property type="entry name" value="Dyslexia-associated protein KIAA0319 homolog"/>
    <property type="match status" value="8"/>
</dbReference>
<dbReference type="SMART" id="SM00089">
    <property type="entry name" value="PKD"/>
    <property type="match status" value="13"/>
</dbReference>
<feature type="domain" description="PKD" evidence="7">
    <location>
        <begin position="1489"/>
        <end position="1560"/>
    </location>
</feature>
<dbReference type="Proteomes" id="UP001403385">
    <property type="component" value="Unassembled WGS sequence"/>
</dbReference>
<dbReference type="InterPro" id="IPR011050">
    <property type="entry name" value="Pectin_lyase_fold/virulence"/>
</dbReference>
<keyword evidence="4" id="KW-0472">Membrane</keyword>
<keyword evidence="5" id="KW-0325">Glycoprotein</keyword>
<dbReference type="GO" id="GO:0016787">
    <property type="term" value="F:hydrolase activity"/>
    <property type="evidence" value="ECO:0007669"/>
    <property type="project" value="InterPro"/>
</dbReference>
<comment type="subcellular location">
    <subcellularLocation>
        <location evidence="1">Membrane</location>
    </subcellularLocation>
</comment>
<dbReference type="EMBL" id="JBDKWZ010000016">
    <property type="protein sequence ID" value="MEN7550717.1"/>
    <property type="molecule type" value="Genomic_DNA"/>
</dbReference>
<dbReference type="InterPro" id="IPR013783">
    <property type="entry name" value="Ig-like_fold"/>
</dbReference>
<dbReference type="SMART" id="SM00710">
    <property type="entry name" value="PbH1"/>
    <property type="match status" value="8"/>
</dbReference>
<dbReference type="InterPro" id="IPR003140">
    <property type="entry name" value="PLipase/COase/thioEstase"/>
</dbReference>
<dbReference type="GO" id="GO:0016020">
    <property type="term" value="C:membrane"/>
    <property type="evidence" value="ECO:0007669"/>
    <property type="project" value="UniProtKB-SubCell"/>
</dbReference>
<dbReference type="GO" id="GO:0031410">
    <property type="term" value="C:cytoplasmic vesicle"/>
    <property type="evidence" value="ECO:0007669"/>
    <property type="project" value="TreeGrafter"/>
</dbReference>
<feature type="signal peptide" evidence="6">
    <location>
        <begin position="1"/>
        <end position="24"/>
    </location>
</feature>
<dbReference type="InterPro" id="IPR059226">
    <property type="entry name" value="Choice_anch_Q_dom"/>
</dbReference>